<name>A0A090M2T8_OSTTA</name>
<feature type="repeat" description="TPR" evidence="2">
    <location>
        <begin position="92"/>
        <end position="125"/>
    </location>
</feature>
<reference evidence="5 6" key="2">
    <citation type="journal article" date="2014" name="BMC Genomics">
        <title>An improved genome of the model marine alga Ostreococcus tauri unfolds by assessing Illumina de novo assemblies.</title>
        <authorList>
            <person name="Blanc-Mathieu R."/>
            <person name="Verhelst B."/>
            <person name="Derelle E."/>
            <person name="Rombauts S."/>
            <person name="Bouget F.Y."/>
            <person name="Carre I."/>
            <person name="Chateau A."/>
            <person name="Eyre-Walker A."/>
            <person name="Grimsley N."/>
            <person name="Moreau H."/>
            <person name="Piegu B."/>
            <person name="Rivals E."/>
            <person name="Schackwitz W."/>
            <person name="Van de Peer Y."/>
            <person name="Piganeau G."/>
        </authorList>
    </citation>
    <scope>NUCLEOTIDE SEQUENCE [LARGE SCALE GENOMIC DNA]</scope>
    <source>
        <strain evidence="6">OTTH 0595 / CCAP 157/2 / RCC745</strain>
    </source>
</reference>
<feature type="region of interest" description="Disordered" evidence="3">
    <location>
        <begin position="137"/>
        <end position="193"/>
    </location>
</feature>
<dbReference type="PANTHER" id="PTHR46183:SF8">
    <property type="entry name" value="PROTEIN CLMP1"/>
    <property type="match status" value="1"/>
</dbReference>
<gene>
    <name evidence="5" type="ORF">OT_ostta01g05210</name>
</gene>
<dbReference type="KEGG" id="ota:OT_ostta01g05210"/>
<comment type="caution">
    <text evidence="5">The sequence shown here is derived from an EMBL/GenBank/DDBJ whole genome shotgun (WGS) entry which is preliminary data.</text>
</comment>
<dbReference type="SUPFAM" id="SSF48452">
    <property type="entry name" value="TPR-like"/>
    <property type="match status" value="2"/>
</dbReference>
<dbReference type="Gene3D" id="1.25.40.10">
    <property type="entry name" value="Tetratricopeptide repeat domain"/>
    <property type="match status" value="2"/>
</dbReference>
<keyword evidence="6" id="KW-1185">Reference proteome</keyword>
<organism evidence="5 6">
    <name type="scientific">Ostreococcus tauri</name>
    <name type="common">Marine green alga</name>
    <dbReference type="NCBI Taxonomy" id="70448"/>
    <lineage>
        <taxon>Eukaryota</taxon>
        <taxon>Viridiplantae</taxon>
        <taxon>Chlorophyta</taxon>
        <taxon>Mamiellophyceae</taxon>
        <taxon>Mamiellales</taxon>
        <taxon>Bathycoccaceae</taxon>
        <taxon>Ostreococcus</taxon>
    </lineage>
</organism>
<dbReference type="InterPro" id="IPR000270">
    <property type="entry name" value="PB1_dom"/>
</dbReference>
<dbReference type="InterPro" id="IPR044517">
    <property type="entry name" value="PHOX1-4"/>
</dbReference>
<dbReference type="RefSeq" id="XP_022838328.1">
    <property type="nucleotide sequence ID" value="XM_022985455.1"/>
</dbReference>
<evidence type="ECO:0000256" key="2">
    <source>
        <dbReference type="PROSITE-ProRule" id="PRU00339"/>
    </source>
</evidence>
<evidence type="ECO:0000313" key="6">
    <source>
        <dbReference type="Proteomes" id="UP000009170"/>
    </source>
</evidence>
<dbReference type="InParanoid" id="A0A090M2T8"/>
<evidence type="ECO:0000259" key="4">
    <source>
        <dbReference type="Pfam" id="PF00564"/>
    </source>
</evidence>
<evidence type="ECO:0000256" key="3">
    <source>
        <dbReference type="SAM" id="MobiDB-lite"/>
    </source>
</evidence>
<dbReference type="AlphaFoldDB" id="A0A090M2T8"/>
<keyword evidence="1" id="KW-0677">Repeat</keyword>
<dbReference type="OrthoDB" id="2942533at2759"/>
<dbReference type="Pfam" id="PF00564">
    <property type="entry name" value="PB1"/>
    <property type="match status" value="1"/>
</dbReference>
<reference evidence="6" key="1">
    <citation type="journal article" date="2006" name="Proc. Natl. Acad. Sci. U.S.A.">
        <title>Genome analysis of the smallest free-living eukaryote Ostreococcus tauri unveils many unique features.</title>
        <authorList>
            <person name="Derelle E."/>
            <person name="Ferraz C."/>
            <person name="Rombauts S."/>
            <person name="Rouze P."/>
            <person name="Worden A.Z."/>
            <person name="Robbens S."/>
            <person name="Partensky F."/>
            <person name="Degroeve S."/>
            <person name="Echeynie S."/>
            <person name="Cooke R."/>
            <person name="Saeys Y."/>
            <person name="Wuyts J."/>
            <person name="Jabbari K."/>
            <person name="Bowler C."/>
            <person name="Panaud O."/>
            <person name="Piegu B."/>
            <person name="Ball S.G."/>
            <person name="Ral J.-P."/>
            <person name="Bouget F.-Y."/>
            <person name="Piganeau G."/>
            <person name="De Baets B."/>
            <person name="Picard A."/>
            <person name="Delseny M."/>
            <person name="Demaille J."/>
            <person name="Van de Peer Y."/>
            <person name="Moreau H."/>
        </authorList>
    </citation>
    <scope>NUCLEOTIDE SEQUENCE [LARGE SCALE GENOMIC DNA]</scope>
    <source>
        <strain evidence="6">OTTH 0595 / CCAP 157/2 / RCC745</strain>
    </source>
</reference>
<dbReference type="SUPFAM" id="SSF54277">
    <property type="entry name" value="CAD &amp; PB1 domains"/>
    <property type="match status" value="1"/>
</dbReference>
<feature type="domain" description="PB1" evidence="4">
    <location>
        <begin position="198"/>
        <end position="259"/>
    </location>
</feature>
<proteinExistence type="predicted"/>
<dbReference type="Pfam" id="PF13181">
    <property type="entry name" value="TPR_8"/>
    <property type="match status" value="1"/>
</dbReference>
<sequence>MRARGPRAADPDDAVFQQRAIELKDEANALYRENRLKRALEVYEQALNLLDERDATRAMIYSNRAACFMKLGCYADVVAEAGRSLALDASSHKAYWHRAQAYERLGQVAKAKRDLQHVLTHDPEDVDAKRALDELNGVKPSAPAGLGGLGLQREKKAGGKKGAKKSDKGGADEAAAAQQQQQQQQQQRMTQQDPPALQIKAVFGQDVRMFSVFSTIGFKDLVTSIATKFNFAGQFSIKYEDEEGVMRNVQSKSDFQKSIYATSNRLRALATPPLIPYVKLFIQELPKIEDIELVDENGKPAGLAPNEVVEIDEWILDFSSLFREHLGIDAEGHLDLNQDGMNLSSDLANSTEISDDEAKELLNGAIAKFQEAAAACMFNWGNVHMCQARKKMDGGREPPTEEGTPGAAITIADNFAEVEELMELAKTRFEKALSIKPDHHDTHIALAQRRYERSRLLCAAAGLSGEDGKVPSGHDAKKRAAEAEAEFEGAAEDYKTALGNLPEEVPKEKTEEEKAHFQTLVDEAIARGEEPPSVEEPSLKAQVRVMLGNTLFEHSQMLARLGKTWRPMLDESLVHFKDAGCVQADIDNAIKMHKGLRMETGK</sequence>
<dbReference type="PROSITE" id="PS50005">
    <property type="entry name" value="TPR"/>
    <property type="match status" value="1"/>
</dbReference>
<dbReference type="InterPro" id="IPR019734">
    <property type="entry name" value="TPR_rpt"/>
</dbReference>
<dbReference type="CDD" id="cd05992">
    <property type="entry name" value="PB1"/>
    <property type="match status" value="1"/>
</dbReference>
<accession>A0A090M2T8</accession>
<dbReference type="EMBL" id="CAID01000001">
    <property type="protein sequence ID" value="CEF96837.1"/>
    <property type="molecule type" value="Genomic_DNA"/>
</dbReference>
<dbReference type="STRING" id="70448.A0A090M2T8"/>
<evidence type="ECO:0000256" key="1">
    <source>
        <dbReference type="ARBA" id="ARBA00022737"/>
    </source>
</evidence>
<dbReference type="SMART" id="SM00028">
    <property type="entry name" value="TPR"/>
    <property type="match status" value="3"/>
</dbReference>
<dbReference type="GeneID" id="9832526"/>
<dbReference type="PANTHER" id="PTHR46183">
    <property type="entry name" value="PROTEIN CLMP1"/>
    <property type="match status" value="1"/>
</dbReference>
<evidence type="ECO:0000313" key="5">
    <source>
        <dbReference type="EMBL" id="CEF96837.1"/>
    </source>
</evidence>
<dbReference type="Gene3D" id="3.10.20.90">
    <property type="entry name" value="Phosphatidylinositol 3-kinase Catalytic Subunit, Chain A, domain 1"/>
    <property type="match status" value="1"/>
</dbReference>
<keyword evidence="2" id="KW-0802">TPR repeat</keyword>
<dbReference type="InterPro" id="IPR011990">
    <property type="entry name" value="TPR-like_helical_dom_sf"/>
</dbReference>
<dbReference type="Proteomes" id="UP000009170">
    <property type="component" value="Unassembled WGS sequence"/>
</dbReference>
<protein>
    <submittedName>
        <fullName evidence="5">Tetratricopeptide repeat</fullName>
    </submittedName>
</protein>
<feature type="compositionally biased region" description="Low complexity" evidence="3">
    <location>
        <begin position="172"/>
        <end position="187"/>
    </location>
</feature>
<dbReference type="FunCoup" id="A0A090M2T8">
    <property type="interactions" value="573"/>
</dbReference>